<dbReference type="GeneID" id="87941740"/>
<gene>
    <name evidence="1" type="ORF">CDEST_05237</name>
</gene>
<dbReference type="AlphaFoldDB" id="A0AAX4IA41"/>
<dbReference type="KEGG" id="cdet:87941740"/>
<dbReference type="EMBL" id="CP137307">
    <property type="protein sequence ID" value="WQF80223.1"/>
    <property type="molecule type" value="Genomic_DNA"/>
</dbReference>
<proteinExistence type="predicted"/>
<evidence type="ECO:0000313" key="2">
    <source>
        <dbReference type="Proteomes" id="UP001322277"/>
    </source>
</evidence>
<protein>
    <submittedName>
        <fullName evidence="1">Uncharacterized protein</fullName>
    </submittedName>
</protein>
<sequence>MPFHIELWYSKQPVGHGITLRQWPSSHQSRRCNVVNMAFRLSQLVRCLSWLLAYRSSRLPMLRRIAWGDGVDKGGPDVQSPKAS</sequence>
<dbReference type="Proteomes" id="UP001322277">
    <property type="component" value="Chromosome 3"/>
</dbReference>
<organism evidence="1 2">
    <name type="scientific">Colletotrichum destructivum</name>
    <dbReference type="NCBI Taxonomy" id="34406"/>
    <lineage>
        <taxon>Eukaryota</taxon>
        <taxon>Fungi</taxon>
        <taxon>Dikarya</taxon>
        <taxon>Ascomycota</taxon>
        <taxon>Pezizomycotina</taxon>
        <taxon>Sordariomycetes</taxon>
        <taxon>Hypocreomycetidae</taxon>
        <taxon>Glomerellales</taxon>
        <taxon>Glomerellaceae</taxon>
        <taxon>Colletotrichum</taxon>
        <taxon>Colletotrichum destructivum species complex</taxon>
    </lineage>
</organism>
<dbReference type="RefSeq" id="XP_062777447.1">
    <property type="nucleotide sequence ID" value="XM_062921396.1"/>
</dbReference>
<reference evidence="2" key="1">
    <citation type="journal article" date="2023" name="bioRxiv">
        <title>Complete genome of the Medicago anthracnose fungus, Colletotrichum destructivum, reveals a mini-chromosome-like region within a core chromosome.</title>
        <authorList>
            <person name="Lapalu N."/>
            <person name="Simon A."/>
            <person name="Lu A."/>
            <person name="Plaumann P.-L."/>
            <person name="Amselem J."/>
            <person name="Pigne S."/>
            <person name="Auger A."/>
            <person name="Koch C."/>
            <person name="Dallery J.-F."/>
            <person name="O'Connell R.J."/>
        </authorList>
    </citation>
    <scope>NUCLEOTIDE SEQUENCE [LARGE SCALE GENOMIC DNA]</scope>
    <source>
        <strain evidence="2">CBS 520.97</strain>
    </source>
</reference>
<evidence type="ECO:0000313" key="1">
    <source>
        <dbReference type="EMBL" id="WQF80223.1"/>
    </source>
</evidence>
<name>A0AAX4IA41_9PEZI</name>
<keyword evidence="2" id="KW-1185">Reference proteome</keyword>
<accession>A0AAX4IA41</accession>